<dbReference type="Pfam" id="PF13561">
    <property type="entry name" value="adh_short_C2"/>
    <property type="match status" value="1"/>
</dbReference>
<dbReference type="PRINTS" id="PR00080">
    <property type="entry name" value="SDRFAMILY"/>
</dbReference>
<protein>
    <recommendedName>
        <fullName evidence="4">Short-chain dehydrogenase/reductase SDR</fullName>
    </recommendedName>
</protein>
<reference evidence="3" key="1">
    <citation type="submission" date="2018-05" db="EMBL/GenBank/DDBJ databases">
        <authorList>
            <person name="Lanie J.A."/>
            <person name="Ng W.-L."/>
            <person name="Kazmierczak K.M."/>
            <person name="Andrzejewski T.M."/>
            <person name="Davidsen T.M."/>
            <person name="Wayne K.J."/>
            <person name="Tettelin H."/>
            <person name="Glass J.I."/>
            <person name="Rusch D."/>
            <person name="Podicherti R."/>
            <person name="Tsui H.-C.T."/>
            <person name="Winkler M.E."/>
        </authorList>
    </citation>
    <scope>NUCLEOTIDE SEQUENCE</scope>
</reference>
<sequence>MSRVALITGGAVRVGRAISIALARQGYDLAISYNSSDKPAKDLQNSLRQEGREILLLEGDLSCPVTIENMAATFQKNFSQLDLLVNNAANFFSTSLLETNCDEWDEVMAVNLRAPHLLVKEFAHLLTKSSGSVINISDHLGIKPRSSYAHHSIAKAGLIHLTRIQAMVLAPHVRVNAIAPGLVLPPEDMDDEKYKQEVSKTLIDRAGTVDDVTQAMTFLLNSPNITGQTIVVDGGSTIS</sequence>
<dbReference type="AlphaFoldDB" id="A0A381ZY98"/>
<evidence type="ECO:0000256" key="2">
    <source>
        <dbReference type="ARBA" id="ARBA00023002"/>
    </source>
</evidence>
<evidence type="ECO:0000313" key="3">
    <source>
        <dbReference type="EMBL" id="SVA93842.1"/>
    </source>
</evidence>
<evidence type="ECO:0008006" key="4">
    <source>
        <dbReference type="Google" id="ProtNLM"/>
    </source>
</evidence>
<dbReference type="SUPFAM" id="SSF51735">
    <property type="entry name" value="NAD(P)-binding Rossmann-fold domains"/>
    <property type="match status" value="1"/>
</dbReference>
<evidence type="ECO:0000256" key="1">
    <source>
        <dbReference type="ARBA" id="ARBA00006484"/>
    </source>
</evidence>
<gene>
    <name evidence="3" type="ORF">METZ01_LOCUS146696</name>
</gene>
<dbReference type="PRINTS" id="PR00081">
    <property type="entry name" value="GDHRDH"/>
</dbReference>
<dbReference type="GO" id="GO:0016491">
    <property type="term" value="F:oxidoreductase activity"/>
    <property type="evidence" value="ECO:0007669"/>
    <property type="project" value="UniProtKB-KW"/>
</dbReference>
<dbReference type="Gene3D" id="3.40.50.720">
    <property type="entry name" value="NAD(P)-binding Rossmann-like Domain"/>
    <property type="match status" value="1"/>
</dbReference>
<dbReference type="EMBL" id="UINC01023017">
    <property type="protein sequence ID" value="SVA93842.1"/>
    <property type="molecule type" value="Genomic_DNA"/>
</dbReference>
<organism evidence="3">
    <name type="scientific">marine metagenome</name>
    <dbReference type="NCBI Taxonomy" id="408172"/>
    <lineage>
        <taxon>unclassified sequences</taxon>
        <taxon>metagenomes</taxon>
        <taxon>ecological metagenomes</taxon>
    </lineage>
</organism>
<dbReference type="InterPro" id="IPR002347">
    <property type="entry name" value="SDR_fam"/>
</dbReference>
<dbReference type="PANTHER" id="PTHR43639:SF1">
    <property type="entry name" value="SHORT-CHAIN DEHYDROGENASE_REDUCTASE FAMILY PROTEIN"/>
    <property type="match status" value="1"/>
</dbReference>
<accession>A0A381ZY98</accession>
<dbReference type="InterPro" id="IPR036291">
    <property type="entry name" value="NAD(P)-bd_dom_sf"/>
</dbReference>
<comment type="similarity">
    <text evidence="1">Belongs to the short-chain dehydrogenases/reductases (SDR) family.</text>
</comment>
<proteinExistence type="inferred from homology"/>
<keyword evidence="2" id="KW-0560">Oxidoreductase</keyword>
<dbReference type="PANTHER" id="PTHR43639">
    <property type="entry name" value="OXIDOREDUCTASE, SHORT-CHAIN DEHYDROGENASE/REDUCTASE FAMILY (AFU_ORTHOLOGUE AFUA_5G02870)"/>
    <property type="match status" value="1"/>
</dbReference>
<name>A0A381ZY98_9ZZZZ</name>